<feature type="compositionally biased region" description="Polar residues" evidence="5">
    <location>
        <begin position="570"/>
        <end position="583"/>
    </location>
</feature>
<dbReference type="Pfam" id="PF00350">
    <property type="entry name" value="Dynamin_N"/>
    <property type="match status" value="1"/>
</dbReference>
<dbReference type="InterPro" id="IPR045063">
    <property type="entry name" value="Dynamin_N"/>
</dbReference>
<evidence type="ECO:0000313" key="8">
    <source>
        <dbReference type="EMBL" id="OQV17972.1"/>
    </source>
</evidence>
<gene>
    <name evidence="8" type="ORF">BV898_07915</name>
</gene>
<dbReference type="Pfam" id="PF02212">
    <property type="entry name" value="GED"/>
    <property type="match status" value="1"/>
</dbReference>
<dbReference type="InterPro" id="IPR020850">
    <property type="entry name" value="GED_dom"/>
</dbReference>
<feature type="region of interest" description="Disordered" evidence="5">
    <location>
        <begin position="511"/>
        <end position="583"/>
    </location>
</feature>
<dbReference type="SMART" id="SM00302">
    <property type="entry name" value="GED"/>
    <property type="match status" value="1"/>
</dbReference>
<dbReference type="EMBL" id="MTYJ01000054">
    <property type="protein sequence ID" value="OQV17972.1"/>
    <property type="molecule type" value="Genomic_DNA"/>
</dbReference>
<dbReference type="AlphaFoldDB" id="A0A1W0WRZ1"/>
<dbReference type="InterPro" id="IPR000375">
    <property type="entry name" value="Dynamin_stalk"/>
</dbReference>
<keyword evidence="2 3" id="KW-0342">GTP-binding</keyword>
<dbReference type="InterPro" id="IPR022812">
    <property type="entry name" value="Dynamin"/>
</dbReference>
<feature type="domain" description="Dynamin-type G" evidence="7">
    <location>
        <begin position="21"/>
        <end position="279"/>
    </location>
</feature>
<evidence type="ECO:0000256" key="3">
    <source>
        <dbReference type="RuleBase" id="RU003932"/>
    </source>
</evidence>
<dbReference type="Gene3D" id="3.40.50.300">
    <property type="entry name" value="P-loop containing nucleotide triphosphate hydrolases"/>
    <property type="match status" value="1"/>
</dbReference>
<dbReference type="InterPro" id="IPR003130">
    <property type="entry name" value="GED"/>
</dbReference>
<dbReference type="CDD" id="cd08771">
    <property type="entry name" value="DLP_1"/>
    <property type="match status" value="1"/>
</dbReference>
<comment type="similarity">
    <text evidence="3">Belongs to the TRAFAC class dynamin-like GTPase superfamily. Dynamin/Fzo/YdjA family.</text>
</comment>
<dbReference type="Gene3D" id="1.20.120.1240">
    <property type="entry name" value="Dynamin, middle domain"/>
    <property type="match status" value="1"/>
</dbReference>
<dbReference type="SMART" id="SM00053">
    <property type="entry name" value="DYNc"/>
    <property type="match status" value="1"/>
</dbReference>
<evidence type="ECO:0000256" key="5">
    <source>
        <dbReference type="SAM" id="MobiDB-lite"/>
    </source>
</evidence>
<evidence type="ECO:0000313" key="9">
    <source>
        <dbReference type="Proteomes" id="UP000192578"/>
    </source>
</evidence>
<evidence type="ECO:0000256" key="2">
    <source>
        <dbReference type="ARBA" id="ARBA00023134"/>
    </source>
</evidence>
<dbReference type="GO" id="GO:0005874">
    <property type="term" value="C:microtubule"/>
    <property type="evidence" value="ECO:0007669"/>
    <property type="project" value="TreeGrafter"/>
</dbReference>
<dbReference type="GO" id="GO:0005737">
    <property type="term" value="C:cytoplasm"/>
    <property type="evidence" value="ECO:0007669"/>
    <property type="project" value="TreeGrafter"/>
</dbReference>
<dbReference type="GO" id="GO:0003924">
    <property type="term" value="F:GTPase activity"/>
    <property type="evidence" value="ECO:0007669"/>
    <property type="project" value="InterPro"/>
</dbReference>
<organism evidence="8 9">
    <name type="scientific">Hypsibius exemplaris</name>
    <name type="common">Freshwater tardigrade</name>
    <dbReference type="NCBI Taxonomy" id="2072580"/>
    <lineage>
        <taxon>Eukaryota</taxon>
        <taxon>Metazoa</taxon>
        <taxon>Ecdysozoa</taxon>
        <taxon>Tardigrada</taxon>
        <taxon>Eutardigrada</taxon>
        <taxon>Parachela</taxon>
        <taxon>Hypsibioidea</taxon>
        <taxon>Hypsibiidae</taxon>
        <taxon>Hypsibius</taxon>
    </lineage>
</organism>
<dbReference type="GO" id="GO:0005525">
    <property type="term" value="F:GTP binding"/>
    <property type="evidence" value="ECO:0007669"/>
    <property type="project" value="UniProtKB-KW"/>
</dbReference>
<keyword evidence="9" id="KW-1185">Reference proteome</keyword>
<reference evidence="9" key="1">
    <citation type="submission" date="2017-01" db="EMBL/GenBank/DDBJ databases">
        <title>Comparative genomics of anhydrobiosis in the tardigrade Hypsibius dujardini.</title>
        <authorList>
            <person name="Yoshida Y."/>
            <person name="Koutsovoulos G."/>
            <person name="Laetsch D."/>
            <person name="Stevens L."/>
            <person name="Kumar S."/>
            <person name="Horikawa D."/>
            <person name="Ishino K."/>
            <person name="Komine S."/>
            <person name="Tomita M."/>
            <person name="Blaxter M."/>
            <person name="Arakawa K."/>
        </authorList>
    </citation>
    <scope>NUCLEOTIDE SEQUENCE [LARGE SCALE GENOMIC DNA]</scope>
    <source>
        <strain evidence="9">Z151</strain>
    </source>
</reference>
<evidence type="ECO:0000256" key="4">
    <source>
        <dbReference type="SAM" id="Coils"/>
    </source>
</evidence>
<dbReference type="GO" id="GO:0000266">
    <property type="term" value="P:mitochondrial fission"/>
    <property type="evidence" value="ECO:0007669"/>
    <property type="project" value="TreeGrafter"/>
</dbReference>
<dbReference type="GO" id="GO:0006897">
    <property type="term" value="P:endocytosis"/>
    <property type="evidence" value="ECO:0007669"/>
    <property type="project" value="TreeGrafter"/>
</dbReference>
<feature type="compositionally biased region" description="Polar residues" evidence="5">
    <location>
        <begin position="526"/>
        <end position="544"/>
    </location>
</feature>
<evidence type="ECO:0000259" key="6">
    <source>
        <dbReference type="PROSITE" id="PS51388"/>
    </source>
</evidence>
<keyword evidence="4" id="KW-0175">Coiled coil</keyword>
<feature type="coiled-coil region" evidence="4">
    <location>
        <begin position="650"/>
        <end position="677"/>
    </location>
</feature>
<dbReference type="PANTHER" id="PTHR11566:SF21">
    <property type="entry name" value="DYNAMIN RELATED PROTEIN 1, ISOFORM A"/>
    <property type="match status" value="1"/>
</dbReference>
<evidence type="ECO:0000259" key="7">
    <source>
        <dbReference type="PROSITE" id="PS51718"/>
    </source>
</evidence>
<dbReference type="InterPro" id="IPR030381">
    <property type="entry name" value="G_DYNAMIN_dom"/>
</dbReference>
<dbReference type="InterPro" id="IPR001401">
    <property type="entry name" value="Dynamin_GTPase"/>
</dbReference>
<dbReference type="Proteomes" id="UP000192578">
    <property type="component" value="Unassembled WGS sequence"/>
</dbReference>
<dbReference type="GO" id="GO:0048312">
    <property type="term" value="P:intracellular distribution of mitochondria"/>
    <property type="evidence" value="ECO:0007669"/>
    <property type="project" value="TreeGrafter"/>
</dbReference>
<proteinExistence type="inferred from homology"/>
<accession>A0A1W0WRZ1</accession>
<dbReference type="PROSITE" id="PS00410">
    <property type="entry name" value="G_DYNAMIN_1"/>
    <property type="match status" value="1"/>
</dbReference>
<dbReference type="GO" id="GO:0016020">
    <property type="term" value="C:membrane"/>
    <property type="evidence" value="ECO:0007669"/>
    <property type="project" value="TreeGrafter"/>
</dbReference>
<dbReference type="GO" id="GO:0016559">
    <property type="term" value="P:peroxisome fission"/>
    <property type="evidence" value="ECO:0007669"/>
    <property type="project" value="TreeGrafter"/>
</dbReference>
<dbReference type="InterPro" id="IPR027417">
    <property type="entry name" value="P-loop_NTPase"/>
</dbReference>
<name>A0A1W0WRZ1_HYPEX</name>
<dbReference type="PROSITE" id="PS51718">
    <property type="entry name" value="G_DYNAMIN_2"/>
    <property type="match status" value="1"/>
</dbReference>
<dbReference type="PRINTS" id="PR00195">
    <property type="entry name" value="DYNAMIN"/>
</dbReference>
<protein>
    <submittedName>
        <fullName evidence="8">Dynamin-1-like protein</fullName>
    </submittedName>
</protein>
<dbReference type="GO" id="GO:0008017">
    <property type="term" value="F:microtubule binding"/>
    <property type="evidence" value="ECO:0007669"/>
    <property type="project" value="TreeGrafter"/>
</dbReference>
<sequence>MEQFSEIFNKLQSVIQVVGTDISFPQIVVVGSQSDGKSSVLESIVKNGFLPRGTGIVTRTPIILQLKNVPGDDRYAEVTYDLGGREGMVVRQLTDFNEVAFEIQTATAKLAGTSLNIVNKPITVVLRSSDVPDLTLVDLPGLVENPAGDQPKDIKRQVGTLVREYVENKNAIILAVHQATTDLANSKSLNLAREVDPEGKRTICVVTKLDLVEPVMRVIGVINRSQTNSDNPRWTNADQTREEEAFFRKYKKIAFDHGTKVLSDYLSMVFREHIRKCMPQLKNGVDELVADNQAALEALGKSIADEEETGTTEPDPQRVAVINVINDFCRFLRGSLEGNVDQGSKEVRGGAKLEDLFNNTYWDALGAIVALDNVSEVDTWTTIRNSWGAERQMFLSIKAFNILVRKEMERMLEESLRCVGLAHQEMLTIRDFAGKTIENIRVQFPNLHARIMDIVASYLEVKLKETRSMVENCVLMQLDYVNVKHPDFTLAQQHAAKRFSEVAALLEAANKEGSDGATKPVMTLQRPLNTATGRASSPMPTRQPANRLAGSDSESEQEGGGGSKKDASGTRKTNGYMSSQPTLTKKDKLDCEITMELVRRYFDVIRSIVRDSVPKVIMRFMVNEVKNKVEGELLSKLTTREAYAPLLKESETIATKRRELKEKLDAYQQAAVLVRELGTA</sequence>
<keyword evidence="1 3" id="KW-0547">Nucleotide-binding</keyword>
<dbReference type="PROSITE" id="PS51388">
    <property type="entry name" value="GED"/>
    <property type="match status" value="1"/>
</dbReference>
<evidence type="ECO:0000256" key="1">
    <source>
        <dbReference type="ARBA" id="ARBA00022741"/>
    </source>
</evidence>
<comment type="caution">
    <text evidence="8">The sequence shown here is derived from an EMBL/GenBank/DDBJ whole genome shotgun (WGS) entry which is preliminary data.</text>
</comment>
<dbReference type="Pfam" id="PF01031">
    <property type="entry name" value="Dynamin_M"/>
    <property type="match status" value="1"/>
</dbReference>
<dbReference type="InterPro" id="IPR019762">
    <property type="entry name" value="Dynamin_GTPase_CS"/>
</dbReference>
<feature type="domain" description="GED" evidence="6">
    <location>
        <begin position="591"/>
        <end position="680"/>
    </location>
</feature>
<dbReference type="SUPFAM" id="SSF52540">
    <property type="entry name" value="P-loop containing nucleoside triphosphate hydrolases"/>
    <property type="match status" value="1"/>
</dbReference>
<dbReference type="OrthoDB" id="5061070at2759"/>
<dbReference type="PANTHER" id="PTHR11566">
    <property type="entry name" value="DYNAMIN"/>
    <property type="match status" value="1"/>
</dbReference>